<name>A0A841QYL1_9FIRM</name>
<comment type="caution">
    <text evidence="10">The sequence shown here is derived from an EMBL/GenBank/DDBJ whole genome shotgun (WGS) entry which is preliminary data.</text>
</comment>
<comment type="pathway">
    <text evidence="1">Nucleoside biosynthesis; alpha-ribazole biosynthesis; alpha-ribazole from 5,6-dimethylbenzimidazole: step 1/2.</text>
</comment>
<dbReference type="Proteomes" id="UP000591941">
    <property type="component" value="Unassembled WGS sequence"/>
</dbReference>
<comment type="catalytic activity">
    <reaction evidence="9">
        <text>5,6-dimethylbenzimidazole + nicotinate beta-D-ribonucleotide = alpha-ribazole 5'-phosphate + nicotinate + H(+)</text>
        <dbReference type="Rhea" id="RHEA:11196"/>
        <dbReference type="ChEBI" id="CHEBI:15378"/>
        <dbReference type="ChEBI" id="CHEBI:15890"/>
        <dbReference type="ChEBI" id="CHEBI:32544"/>
        <dbReference type="ChEBI" id="CHEBI:57502"/>
        <dbReference type="ChEBI" id="CHEBI:57918"/>
        <dbReference type="EC" id="2.4.2.21"/>
    </reaction>
</comment>
<gene>
    <name evidence="10" type="ORF">HNR45_000727</name>
</gene>
<dbReference type="InterPro" id="IPR023195">
    <property type="entry name" value="Nict_dMeBzImd_PRibTrfase_N"/>
</dbReference>
<evidence type="ECO:0000256" key="2">
    <source>
        <dbReference type="ARBA" id="ARBA00007110"/>
    </source>
</evidence>
<evidence type="ECO:0000256" key="8">
    <source>
        <dbReference type="ARBA" id="ARBA00030686"/>
    </source>
</evidence>
<dbReference type="GO" id="GO:0009236">
    <property type="term" value="P:cobalamin biosynthetic process"/>
    <property type="evidence" value="ECO:0007669"/>
    <property type="project" value="UniProtKB-KW"/>
</dbReference>
<evidence type="ECO:0000313" key="10">
    <source>
        <dbReference type="EMBL" id="MBB6477694.1"/>
    </source>
</evidence>
<dbReference type="SUPFAM" id="SSF52733">
    <property type="entry name" value="Nicotinate mononucleotide:5,6-dimethylbenzimidazole phosphoribosyltransferase (CobT)"/>
    <property type="match status" value="1"/>
</dbReference>
<dbReference type="Pfam" id="PF02277">
    <property type="entry name" value="DBI_PRT"/>
    <property type="match status" value="1"/>
</dbReference>
<proteinExistence type="inferred from homology"/>
<keyword evidence="7" id="KW-0808">Transferase</keyword>
<dbReference type="InterPro" id="IPR036087">
    <property type="entry name" value="Nict_dMeBzImd_PRibTrfase_sf"/>
</dbReference>
<dbReference type="Gene3D" id="1.10.1610.10">
    <property type="match status" value="1"/>
</dbReference>
<dbReference type="AlphaFoldDB" id="A0A841QYL1"/>
<sequence length="66" mass="7061">MQLQKLGLQEALHYNFTLAQGLGSTLGLSLLDASLDMLNEMRTFGAAGVTVAEDGPGKGRQRKEVL</sequence>
<protein>
    <recommendedName>
        <fullName evidence="4">Nicotinate-nucleotide--dimethylbenzimidazole phosphoribosyltransferase</fullName>
        <ecNumber evidence="3">2.4.2.21</ecNumber>
    </recommendedName>
    <alternativeName>
        <fullName evidence="8">N(1)-alpha-phosphoribosyltransferase</fullName>
    </alternativeName>
</protein>
<evidence type="ECO:0000256" key="7">
    <source>
        <dbReference type="ARBA" id="ARBA00022679"/>
    </source>
</evidence>
<keyword evidence="5" id="KW-0169">Cobalamin biosynthesis</keyword>
<accession>A0A841QYL1</accession>
<evidence type="ECO:0000313" key="11">
    <source>
        <dbReference type="Proteomes" id="UP000591941"/>
    </source>
</evidence>
<evidence type="ECO:0000256" key="1">
    <source>
        <dbReference type="ARBA" id="ARBA00005049"/>
    </source>
</evidence>
<keyword evidence="6" id="KW-0328">Glycosyltransferase</keyword>
<dbReference type="UniPathway" id="UPA00061">
    <property type="reaction ID" value="UER00516"/>
</dbReference>
<dbReference type="EC" id="2.4.2.21" evidence="3"/>
<evidence type="ECO:0000256" key="9">
    <source>
        <dbReference type="ARBA" id="ARBA00047340"/>
    </source>
</evidence>
<dbReference type="GO" id="GO:0008939">
    <property type="term" value="F:nicotinate-nucleotide-dimethylbenzimidazole phosphoribosyltransferase activity"/>
    <property type="evidence" value="ECO:0007669"/>
    <property type="project" value="UniProtKB-EC"/>
</dbReference>
<reference evidence="10 11" key="1">
    <citation type="submission" date="2020-08" db="EMBL/GenBank/DDBJ databases">
        <title>Genomic Encyclopedia of Type Strains, Phase IV (KMG-IV): sequencing the most valuable type-strain genomes for metagenomic binning, comparative biology and taxonomic classification.</title>
        <authorList>
            <person name="Goeker M."/>
        </authorList>
    </citation>
    <scope>NUCLEOTIDE SEQUENCE [LARGE SCALE GENOMIC DNA]</scope>
    <source>
        <strain evidence="10 11">DSM 21255</strain>
    </source>
</reference>
<dbReference type="InterPro" id="IPR003200">
    <property type="entry name" value="Nict_dMeBzImd_PRibTrfase"/>
</dbReference>
<dbReference type="EMBL" id="JACHHI010000003">
    <property type="protein sequence ID" value="MBB6477694.1"/>
    <property type="molecule type" value="Genomic_DNA"/>
</dbReference>
<organism evidence="10 11">
    <name type="scientific">Negativicoccus succinicivorans</name>
    <dbReference type="NCBI Taxonomy" id="620903"/>
    <lineage>
        <taxon>Bacteria</taxon>
        <taxon>Bacillati</taxon>
        <taxon>Bacillota</taxon>
        <taxon>Negativicutes</taxon>
        <taxon>Veillonellales</taxon>
        <taxon>Veillonellaceae</taxon>
        <taxon>Negativicoccus</taxon>
    </lineage>
</organism>
<comment type="similarity">
    <text evidence="2">Belongs to the CobT family.</text>
</comment>
<evidence type="ECO:0000256" key="5">
    <source>
        <dbReference type="ARBA" id="ARBA00022573"/>
    </source>
</evidence>
<evidence type="ECO:0000256" key="3">
    <source>
        <dbReference type="ARBA" id="ARBA00011991"/>
    </source>
</evidence>
<keyword evidence="11" id="KW-1185">Reference proteome</keyword>
<evidence type="ECO:0000256" key="6">
    <source>
        <dbReference type="ARBA" id="ARBA00022676"/>
    </source>
</evidence>
<evidence type="ECO:0000256" key="4">
    <source>
        <dbReference type="ARBA" id="ARBA00015486"/>
    </source>
</evidence>